<dbReference type="PANTHER" id="PTHR38011">
    <property type="entry name" value="DIHYDROFOLATE REDUCTASE FAMILY PROTEIN (AFU_ORTHOLOGUE AFUA_8G06820)"/>
    <property type="match status" value="1"/>
</dbReference>
<organism evidence="2 3">
    <name type="scientific">Sphaerotilus uruguayifluvii</name>
    <dbReference type="NCBI Taxonomy" id="2735897"/>
    <lineage>
        <taxon>Bacteria</taxon>
        <taxon>Pseudomonadati</taxon>
        <taxon>Pseudomonadota</taxon>
        <taxon>Betaproteobacteria</taxon>
        <taxon>Burkholderiales</taxon>
        <taxon>Sphaerotilaceae</taxon>
        <taxon>Sphaerotilus</taxon>
    </lineage>
</organism>
<dbReference type="RefSeq" id="WP_173804278.1">
    <property type="nucleotide sequence ID" value="NZ_JABSNM010000003.1"/>
</dbReference>
<feature type="domain" description="Bacterial bifunctional deaminase-reductase C-terminal" evidence="1">
    <location>
        <begin position="7"/>
        <end position="172"/>
    </location>
</feature>
<dbReference type="Gene3D" id="3.40.430.10">
    <property type="entry name" value="Dihydrofolate Reductase, subunit A"/>
    <property type="match status" value="1"/>
</dbReference>
<dbReference type="SUPFAM" id="SSF53597">
    <property type="entry name" value="Dihydrofolate reductase-like"/>
    <property type="match status" value="1"/>
</dbReference>
<protein>
    <submittedName>
        <fullName evidence="2">Dihydrofolate reductase</fullName>
    </submittedName>
</protein>
<accession>A0ABX2FZ54</accession>
<evidence type="ECO:0000313" key="2">
    <source>
        <dbReference type="EMBL" id="NRT55303.1"/>
    </source>
</evidence>
<proteinExistence type="predicted"/>
<evidence type="ECO:0000313" key="3">
    <source>
        <dbReference type="Proteomes" id="UP001516061"/>
    </source>
</evidence>
<evidence type="ECO:0000259" key="1">
    <source>
        <dbReference type="Pfam" id="PF01872"/>
    </source>
</evidence>
<comment type="caution">
    <text evidence="2">The sequence shown here is derived from an EMBL/GenBank/DDBJ whole genome shotgun (WGS) entry which is preliminary data.</text>
</comment>
<dbReference type="InterPro" id="IPR024072">
    <property type="entry name" value="DHFR-like_dom_sf"/>
</dbReference>
<sequence>MKPRCSLFLATTLDGYISRPDGRIDWLDEANRCIPPGEDCGTADFLSTVDAVVMGRGTFELLLGDGVWPYGSRPVRVMSRRPLAIPEALRATVQASAAAPAAVLDELGRLGARHVYVDGARLLGAFLAERLVDEITLTVVPVLIGQGRPLGGPLQADLKLALVSTRAYGFGFVQQRYRIEHQDAPARRA</sequence>
<dbReference type="Pfam" id="PF01872">
    <property type="entry name" value="RibD_C"/>
    <property type="match status" value="1"/>
</dbReference>
<dbReference type="InterPro" id="IPR002734">
    <property type="entry name" value="RibDG_C"/>
</dbReference>
<dbReference type="InterPro" id="IPR050765">
    <property type="entry name" value="Riboflavin_Biosynth_HTPR"/>
</dbReference>
<dbReference type="EMBL" id="JABSNM010000003">
    <property type="protein sequence ID" value="NRT55303.1"/>
    <property type="molecule type" value="Genomic_DNA"/>
</dbReference>
<name>A0ABX2FZ54_9BURK</name>
<dbReference type="PANTHER" id="PTHR38011:SF11">
    <property type="entry name" value="2,5-DIAMINO-6-RIBOSYLAMINO-4(3H)-PYRIMIDINONE 5'-PHOSPHATE REDUCTASE"/>
    <property type="match status" value="1"/>
</dbReference>
<reference evidence="2 3" key="1">
    <citation type="submission" date="2020-05" db="EMBL/GenBank/DDBJ databases">
        <title>Genomic Encyclopedia of Type Strains, Phase IV (KMG-V): Genome sequencing to study the core and pangenomes of soil and plant-associated prokaryotes.</title>
        <authorList>
            <person name="Whitman W."/>
        </authorList>
    </citation>
    <scope>NUCLEOTIDE SEQUENCE [LARGE SCALE GENOMIC DNA]</scope>
    <source>
        <strain evidence="2 3">C29</strain>
    </source>
</reference>
<gene>
    <name evidence="2" type="ORF">HNQ01_001013</name>
</gene>
<keyword evidence="3" id="KW-1185">Reference proteome</keyword>
<dbReference type="Proteomes" id="UP001516061">
    <property type="component" value="Unassembled WGS sequence"/>
</dbReference>